<protein>
    <submittedName>
        <fullName evidence="3">Uncharacterized protein</fullName>
    </submittedName>
</protein>
<evidence type="ECO:0000313" key="3">
    <source>
        <dbReference type="EMBL" id="OLP87776.1"/>
    </source>
</evidence>
<evidence type="ECO:0000313" key="4">
    <source>
        <dbReference type="Proteomes" id="UP000186817"/>
    </source>
</evidence>
<name>A0A1Q9CXX8_SYMMI</name>
<accession>A0A1Q9CXX8</accession>
<gene>
    <name evidence="3" type="ORF">AK812_SmicGene30974</name>
</gene>
<dbReference type="Proteomes" id="UP000186817">
    <property type="component" value="Unassembled WGS sequence"/>
</dbReference>
<keyword evidence="4" id="KW-1185">Reference proteome</keyword>
<evidence type="ECO:0000256" key="1">
    <source>
        <dbReference type="SAM" id="Coils"/>
    </source>
</evidence>
<feature type="compositionally biased region" description="Polar residues" evidence="2">
    <location>
        <begin position="35"/>
        <end position="52"/>
    </location>
</feature>
<proteinExistence type="predicted"/>
<dbReference type="OrthoDB" id="435435at2759"/>
<organism evidence="3 4">
    <name type="scientific">Symbiodinium microadriaticum</name>
    <name type="common">Dinoflagellate</name>
    <name type="synonym">Zooxanthella microadriatica</name>
    <dbReference type="NCBI Taxonomy" id="2951"/>
    <lineage>
        <taxon>Eukaryota</taxon>
        <taxon>Sar</taxon>
        <taxon>Alveolata</taxon>
        <taxon>Dinophyceae</taxon>
        <taxon>Suessiales</taxon>
        <taxon>Symbiodiniaceae</taxon>
        <taxon>Symbiodinium</taxon>
    </lineage>
</organism>
<comment type="caution">
    <text evidence="3">The sequence shown here is derived from an EMBL/GenBank/DDBJ whole genome shotgun (WGS) entry which is preliminary data.</text>
</comment>
<dbReference type="AlphaFoldDB" id="A0A1Q9CXX8"/>
<sequence length="503" mass="54732">MQSLKALAQSTLGEIKDALVDAVGDDDDEEDGHQSSRIPTPSPLNSFEQQATLKGEDSACASVSGDSEADPCQHEQHEALKEFAELCELPGLKHSLQLLGASSEASQDLIQAISEKGSELSTAQVASWCCKVLRQALPRIALEAGSSHAPNETKRLLTSFNERYEKLLEEHMALQRRCRDLTSKNVQFEALAQQAEAWQSAHQAAICRVEQLSSENAELKEQMASLRRQGIESKERSQLQQLLRQKDAELQASADALQKLEEVMEEQSALHEQNASLKRELREVQAARARASGGASGGASAIAIAVGVPAPEPDSLAVDMSVLSSRCRAVEAELKETSAALEVLLEEKGRRLEDQEFLVDRRLVASMLALYHEHLASGQRALAEQVLAQALHVLGGVPEEAQKSRAQVKAAAAAAEARLAEPLGNAFLDFLEKEATNSESLLQADFENLSQVPHDVTLRLGRADLRIGVASMPWGACFFSSLGGLQPNQSERTRLKRDNRFLA</sequence>
<dbReference type="EMBL" id="LSRX01000843">
    <property type="protein sequence ID" value="OLP87776.1"/>
    <property type="molecule type" value="Genomic_DNA"/>
</dbReference>
<feature type="coiled-coil region" evidence="1">
    <location>
        <begin position="157"/>
        <end position="290"/>
    </location>
</feature>
<evidence type="ECO:0000256" key="2">
    <source>
        <dbReference type="SAM" id="MobiDB-lite"/>
    </source>
</evidence>
<feature type="region of interest" description="Disordered" evidence="2">
    <location>
        <begin position="18"/>
        <end position="75"/>
    </location>
</feature>
<keyword evidence="1" id="KW-0175">Coiled coil</keyword>
<reference evidence="3 4" key="1">
    <citation type="submission" date="2016-02" db="EMBL/GenBank/DDBJ databases">
        <title>Genome analysis of coral dinoflagellate symbionts highlights evolutionary adaptations to a symbiotic lifestyle.</title>
        <authorList>
            <person name="Aranda M."/>
            <person name="Li Y."/>
            <person name="Liew Y.J."/>
            <person name="Baumgarten S."/>
            <person name="Simakov O."/>
            <person name="Wilson M."/>
            <person name="Piel J."/>
            <person name="Ashoor H."/>
            <person name="Bougouffa S."/>
            <person name="Bajic V.B."/>
            <person name="Ryu T."/>
            <person name="Ravasi T."/>
            <person name="Bayer T."/>
            <person name="Micklem G."/>
            <person name="Kim H."/>
            <person name="Bhak J."/>
            <person name="Lajeunesse T.C."/>
            <person name="Voolstra C.R."/>
        </authorList>
    </citation>
    <scope>NUCLEOTIDE SEQUENCE [LARGE SCALE GENOMIC DNA]</scope>
    <source>
        <strain evidence="3 4">CCMP2467</strain>
    </source>
</reference>